<reference evidence="3 4" key="1">
    <citation type="journal article" date="2018" name="IMA Fungus">
        <title>IMA Genome-F 9: Draft genome sequence of Annulohypoxylon stygium, Aspergillus mulundensis, Berkeleyomyces basicola (syn. Thielaviopsis basicola), Ceratocystis smalleyi, two Cercospora beticola strains, Coleophoma cylindrospora, Fusarium fracticaudum, Phialophora cf. hyalina, and Morchella septimelata.</title>
        <authorList>
            <person name="Wingfield B.D."/>
            <person name="Bills G.F."/>
            <person name="Dong Y."/>
            <person name="Huang W."/>
            <person name="Nel W.J."/>
            <person name="Swalarsk-Parry B.S."/>
            <person name="Vaghefi N."/>
            <person name="Wilken P.M."/>
            <person name="An Z."/>
            <person name="de Beer Z.W."/>
            <person name="De Vos L."/>
            <person name="Chen L."/>
            <person name="Duong T.A."/>
            <person name="Gao Y."/>
            <person name="Hammerbacher A."/>
            <person name="Kikkert J.R."/>
            <person name="Li Y."/>
            <person name="Li H."/>
            <person name="Li K."/>
            <person name="Li Q."/>
            <person name="Liu X."/>
            <person name="Ma X."/>
            <person name="Naidoo K."/>
            <person name="Pethybridge S.J."/>
            <person name="Sun J."/>
            <person name="Steenkamp E.T."/>
            <person name="van der Nest M.A."/>
            <person name="van Wyk S."/>
            <person name="Wingfield M.J."/>
            <person name="Xiong C."/>
            <person name="Yue Q."/>
            <person name="Zhang X."/>
        </authorList>
    </citation>
    <scope>NUCLEOTIDE SEQUENCE [LARGE SCALE GENOMIC DNA]</scope>
    <source>
        <strain evidence="3 4">BP6252</strain>
    </source>
</reference>
<accession>A0A3D8R639</accession>
<evidence type="ECO:0000259" key="2">
    <source>
        <dbReference type="SMART" id="SM00198"/>
    </source>
</evidence>
<protein>
    <recommendedName>
        <fullName evidence="2">SCP domain-containing protein</fullName>
    </recommendedName>
</protein>
<feature type="transmembrane region" description="Helical" evidence="1">
    <location>
        <begin position="46"/>
        <end position="66"/>
    </location>
</feature>
<feature type="domain" description="SCP" evidence="2">
    <location>
        <begin position="114"/>
        <end position="268"/>
    </location>
</feature>
<dbReference type="GO" id="GO:0005576">
    <property type="term" value="C:extracellular region"/>
    <property type="evidence" value="ECO:0007669"/>
    <property type="project" value="InterPro"/>
</dbReference>
<dbReference type="InterPro" id="IPR014044">
    <property type="entry name" value="CAP_dom"/>
</dbReference>
<dbReference type="InterPro" id="IPR001283">
    <property type="entry name" value="CRISP-related"/>
</dbReference>
<dbReference type="InterPro" id="IPR035940">
    <property type="entry name" value="CAP_sf"/>
</dbReference>
<evidence type="ECO:0000313" key="3">
    <source>
        <dbReference type="EMBL" id="RDW69274.1"/>
    </source>
</evidence>
<name>A0A3D8R639_9HELO</name>
<dbReference type="PRINTS" id="PR00837">
    <property type="entry name" value="V5TPXLIKE"/>
</dbReference>
<dbReference type="PANTHER" id="PTHR10334">
    <property type="entry name" value="CYSTEINE-RICH SECRETORY PROTEIN-RELATED"/>
    <property type="match status" value="1"/>
</dbReference>
<comment type="caution">
    <text evidence="3">The sequence shown here is derived from an EMBL/GenBank/DDBJ whole genome shotgun (WGS) entry which is preliminary data.</text>
</comment>
<keyword evidence="1" id="KW-1133">Transmembrane helix</keyword>
<evidence type="ECO:0000313" key="4">
    <source>
        <dbReference type="Proteomes" id="UP000256645"/>
    </source>
</evidence>
<dbReference type="EMBL" id="PDLM01000009">
    <property type="protein sequence ID" value="RDW69274.1"/>
    <property type="molecule type" value="Genomic_DNA"/>
</dbReference>
<keyword evidence="1" id="KW-0812">Transmembrane</keyword>
<organism evidence="3 4">
    <name type="scientific">Coleophoma cylindrospora</name>
    <dbReference type="NCBI Taxonomy" id="1849047"/>
    <lineage>
        <taxon>Eukaryota</taxon>
        <taxon>Fungi</taxon>
        <taxon>Dikarya</taxon>
        <taxon>Ascomycota</taxon>
        <taxon>Pezizomycotina</taxon>
        <taxon>Leotiomycetes</taxon>
        <taxon>Helotiales</taxon>
        <taxon>Dermateaceae</taxon>
        <taxon>Coleophoma</taxon>
    </lineage>
</organism>
<dbReference type="PROSITE" id="PS01009">
    <property type="entry name" value="CRISP_1"/>
    <property type="match status" value="1"/>
</dbReference>
<dbReference type="SMART" id="SM00198">
    <property type="entry name" value="SCP"/>
    <property type="match status" value="1"/>
</dbReference>
<dbReference type="CDD" id="cd05380">
    <property type="entry name" value="CAP_euk"/>
    <property type="match status" value="1"/>
</dbReference>
<keyword evidence="4" id="KW-1185">Reference proteome</keyword>
<feature type="transmembrane region" description="Helical" evidence="1">
    <location>
        <begin position="14"/>
        <end position="34"/>
    </location>
</feature>
<sequence>MAAVDSTFLFHHQAIFSSLLYLLLLTTSPTLYFISSNIHYPKISFSIMRSFALLTLLVAQAATNMASPLASISMSTVGSPVLATPPPAAGSKMIRDAALEKRDAAEAEIFKRATYSETGVNYHNAHRSNHSAPAVTWSVNLASYASSTAATCVFAHNLTAGGGGYGQNLAAYGGSGDITTMSTSLLLARSISMQWYNGEFPSFLPSYYGQATPDLTNFGAWGHFTQVLWKTSTQIGCATQYCPAGTIFQTNPSWFTVCDYSGPGNSVGSFGANVGQPLGKPTLTA</sequence>
<dbReference type="SUPFAM" id="SSF55797">
    <property type="entry name" value="PR-1-like"/>
    <property type="match status" value="1"/>
</dbReference>
<evidence type="ECO:0000256" key="1">
    <source>
        <dbReference type="SAM" id="Phobius"/>
    </source>
</evidence>
<proteinExistence type="predicted"/>
<dbReference type="Pfam" id="PF00188">
    <property type="entry name" value="CAP"/>
    <property type="match status" value="1"/>
</dbReference>
<dbReference type="Gene3D" id="3.40.33.10">
    <property type="entry name" value="CAP"/>
    <property type="match status" value="1"/>
</dbReference>
<gene>
    <name evidence="3" type="ORF">BP6252_08294</name>
</gene>
<dbReference type="STRING" id="1849047.A0A3D8R639"/>
<dbReference type="OrthoDB" id="337038at2759"/>
<keyword evidence="1" id="KW-0472">Membrane</keyword>
<dbReference type="InterPro" id="IPR018244">
    <property type="entry name" value="Allrgn_V5/Tpx1_CS"/>
</dbReference>
<dbReference type="Proteomes" id="UP000256645">
    <property type="component" value="Unassembled WGS sequence"/>
</dbReference>
<dbReference type="AlphaFoldDB" id="A0A3D8R639"/>